<protein>
    <submittedName>
        <fullName evidence="1">Uncharacterized protein</fullName>
    </submittedName>
</protein>
<dbReference type="OrthoDB" id="7428686at2"/>
<dbReference type="Proteomes" id="UP000318825">
    <property type="component" value="Unassembled WGS sequence"/>
</dbReference>
<accession>A0A4Y3WF48</accession>
<comment type="caution">
    <text evidence="1">The sequence shown here is derived from an EMBL/GenBank/DDBJ whole genome shotgun (WGS) entry which is preliminary data.</text>
</comment>
<sequence length="242" mass="26629">MRTLGILLAIIVVGIVAYKVAYPTTVYRFRITVNVDTPRGLETGSSVLEVRHRTYPAWTTLGNNTGRSALTGEAVFVDLGLGSDGRPLNIIALLAHGQRAEGVDFDLLPGMAFASHWKGEFKRFGTPREVSELPIGTRAELQGNLIPTLVSFSNPNDPNTARVVPPDDFGSIFGPGFILHSVEIEIVSRGAWPLTLLGIGGIQVTRGIERSLPFLVTHRKTLKRLIDDMPPRFQPHYFLFTR</sequence>
<evidence type="ECO:0000313" key="2">
    <source>
        <dbReference type="Proteomes" id="UP000318825"/>
    </source>
</evidence>
<evidence type="ECO:0000313" key="1">
    <source>
        <dbReference type="EMBL" id="GEC17148.1"/>
    </source>
</evidence>
<organism evidence="1 2">
    <name type="scientific">Nitrobacter winogradskyi</name>
    <name type="common">Nitrobacter agilis</name>
    <dbReference type="NCBI Taxonomy" id="913"/>
    <lineage>
        <taxon>Bacteria</taxon>
        <taxon>Pseudomonadati</taxon>
        <taxon>Pseudomonadota</taxon>
        <taxon>Alphaproteobacteria</taxon>
        <taxon>Hyphomicrobiales</taxon>
        <taxon>Nitrobacteraceae</taxon>
        <taxon>Nitrobacter</taxon>
    </lineage>
</organism>
<gene>
    <name evidence="1" type="ORF">NWI01_30400</name>
</gene>
<dbReference type="RefSeq" id="WP_141384908.1">
    <property type="nucleotide sequence ID" value="NZ_BJNF01000090.1"/>
</dbReference>
<dbReference type="EMBL" id="BJNF01000090">
    <property type="protein sequence ID" value="GEC17148.1"/>
    <property type="molecule type" value="Genomic_DNA"/>
</dbReference>
<proteinExistence type="predicted"/>
<name>A0A4Y3WF48_NITWI</name>
<dbReference type="AlphaFoldDB" id="A0A4Y3WF48"/>
<reference evidence="1 2" key="1">
    <citation type="submission" date="2019-06" db="EMBL/GenBank/DDBJ databases">
        <title>Whole genome shotgun sequence of Nitrobacter winogradskyi NBRC 14297.</title>
        <authorList>
            <person name="Hosoyama A."/>
            <person name="Uohara A."/>
            <person name="Ohji S."/>
            <person name="Ichikawa N."/>
        </authorList>
    </citation>
    <scope>NUCLEOTIDE SEQUENCE [LARGE SCALE GENOMIC DNA]</scope>
    <source>
        <strain evidence="1 2">NBRC 14297</strain>
    </source>
</reference>